<keyword evidence="4" id="KW-1185">Reference proteome</keyword>
<dbReference type="InParanoid" id="A0A7N2LRG7"/>
<dbReference type="Proteomes" id="UP000594261">
    <property type="component" value="Chromosome 5"/>
</dbReference>
<protein>
    <recommendedName>
        <fullName evidence="2">Reverse transcriptase zinc-binding domain-containing protein</fullName>
    </recommendedName>
</protein>
<dbReference type="Pfam" id="PF14223">
    <property type="entry name" value="Retrotran_gag_2"/>
    <property type="match status" value="1"/>
</dbReference>
<evidence type="ECO:0000256" key="1">
    <source>
        <dbReference type="SAM" id="MobiDB-lite"/>
    </source>
</evidence>
<accession>A0A7N2LRG7</accession>
<proteinExistence type="predicted"/>
<feature type="region of interest" description="Disordered" evidence="1">
    <location>
        <begin position="400"/>
        <end position="419"/>
    </location>
</feature>
<reference evidence="3 4" key="1">
    <citation type="journal article" date="2016" name="G3 (Bethesda)">
        <title>First Draft Assembly and Annotation of the Genome of a California Endemic Oak Quercus lobata Nee (Fagaceae).</title>
        <authorList>
            <person name="Sork V.L."/>
            <person name="Fitz-Gibbon S.T."/>
            <person name="Puiu D."/>
            <person name="Crepeau M."/>
            <person name="Gugger P.F."/>
            <person name="Sherman R."/>
            <person name="Stevens K."/>
            <person name="Langley C.H."/>
            <person name="Pellegrini M."/>
            <person name="Salzberg S.L."/>
        </authorList>
    </citation>
    <scope>NUCLEOTIDE SEQUENCE [LARGE SCALE GENOMIC DNA]</scope>
    <source>
        <strain evidence="3 4">cv. SW786</strain>
    </source>
</reference>
<dbReference type="EMBL" id="LRBV02000005">
    <property type="status" value="NOT_ANNOTATED_CDS"/>
    <property type="molecule type" value="Genomic_DNA"/>
</dbReference>
<feature type="domain" description="Reverse transcriptase zinc-binding" evidence="2">
    <location>
        <begin position="122"/>
        <end position="210"/>
    </location>
</feature>
<dbReference type="PANTHER" id="PTHR36617">
    <property type="entry name" value="PROTEIN, PUTATIVE-RELATED"/>
    <property type="match status" value="1"/>
</dbReference>
<feature type="compositionally biased region" description="Polar residues" evidence="1">
    <location>
        <begin position="410"/>
        <end position="419"/>
    </location>
</feature>
<sequence>MTLLEFCRISESQKINLQGGGAKNIIAKGACYLIGDGASINVWLDPWVPWLQGFTPKPLHAEFANTPMMVSMLFDSETHSWKESLIHQIFEPESAAAILSLPIPTRPCSDKLIWVPDSRGEFSVKSAYRSSRELENSGIMSDVLWRRLWKIRAPERIKMLLWRIAPNSLPTRHNISLRTHIPDPSCSLCGHASESTCHIFFHCPVAKAIWFSCWGLRTEDHNIQECADLVKLILDPPWQLDLIVNNGVSLPPWRLPLTKFGFPETSLCFMVCRLTTLPYAHVFLGSSSEGSIKVNVDATVTSTTTALAVVARDHHGNPIKVWMKQYCLFSPIQAEAAALLWAAQLASLEGMAIDDAFQAVALIEKLPPSWKEYRNYLKHKKRDTSLEDLIVHIRIEESNQEKDKSDLASEFSSKANLVE</sequence>
<dbReference type="PANTHER" id="PTHR36617:SF16">
    <property type="entry name" value="OS04G0516500 PROTEIN"/>
    <property type="match status" value="1"/>
</dbReference>
<evidence type="ECO:0000313" key="3">
    <source>
        <dbReference type="EnsemblPlants" id="QL05p047317:mrna"/>
    </source>
</evidence>
<dbReference type="Pfam" id="PF13966">
    <property type="entry name" value="zf-RVT"/>
    <property type="match status" value="1"/>
</dbReference>
<organism evidence="3 4">
    <name type="scientific">Quercus lobata</name>
    <name type="common">Valley oak</name>
    <dbReference type="NCBI Taxonomy" id="97700"/>
    <lineage>
        <taxon>Eukaryota</taxon>
        <taxon>Viridiplantae</taxon>
        <taxon>Streptophyta</taxon>
        <taxon>Embryophyta</taxon>
        <taxon>Tracheophyta</taxon>
        <taxon>Spermatophyta</taxon>
        <taxon>Magnoliopsida</taxon>
        <taxon>eudicotyledons</taxon>
        <taxon>Gunneridae</taxon>
        <taxon>Pentapetalae</taxon>
        <taxon>rosids</taxon>
        <taxon>fabids</taxon>
        <taxon>Fagales</taxon>
        <taxon>Fagaceae</taxon>
        <taxon>Quercus</taxon>
    </lineage>
</organism>
<dbReference type="AlphaFoldDB" id="A0A7N2LRG7"/>
<dbReference type="EnsemblPlants" id="QL05p047317:mrna">
    <property type="protein sequence ID" value="QL05p047317:mrna"/>
    <property type="gene ID" value="QL05p047317"/>
</dbReference>
<evidence type="ECO:0000313" key="4">
    <source>
        <dbReference type="Proteomes" id="UP000594261"/>
    </source>
</evidence>
<evidence type="ECO:0000259" key="2">
    <source>
        <dbReference type="Pfam" id="PF13966"/>
    </source>
</evidence>
<dbReference type="OMA" id="SESTCHI"/>
<name>A0A7N2LRG7_QUELO</name>
<dbReference type="InterPro" id="IPR026960">
    <property type="entry name" value="RVT-Znf"/>
</dbReference>
<dbReference type="Gramene" id="QL05p047317:mrna">
    <property type="protein sequence ID" value="QL05p047317:mrna"/>
    <property type="gene ID" value="QL05p047317"/>
</dbReference>
<reference evidence="3" key="2">
    <citation type="submission" date="2021-01" db="UniProtKB">
        <authorList>
            <consortium name="EnsemblPlants"/>
        </authorList>
    </citation>
    <scope>IDENTIFICATION</scope>
</reference>